<sequence length="113" mass="12083">MLWGRSYPFSAGPAPGRCPSCNTSVHYPFTAADPTGLAPVPTQCHKGPAHPSGVERWTSRLHSGDDVHTLIFKTTPGQNRRLSQTAPVTAMCNARSSKSAIIGRSGRVHGIFD</sequence>
<name>A0A4R8Q6J3_9PEZI</name>
<evidence type="ECO:0000313" key="2">
    <source>
        <dbReference type="Proteomes" id="UP000295083"/>
    </source>
</evidence>
<dbReference type="Proteomes" id="UP000295083">
    <property type="component" value="Unassembled WGS sequence"/>
</dbReference>
<dbReference type="EMBL" id="QAPG01000072">
    <property type="protein sequence ID" value="TDZ32820.1"/>
    <property type="molecule type" value="Genomic_DNA"/>
</dbReference>
<dbReference type="AlphaFoldDB" id="A0A4R8Q6J3"/>
<comment type="caution">
    <text evidence="1">The sequence shown here is derived from an EMBL/GenBank/DDBJ whole genome shotgun (WGS) entry which is preliminary data.</text>
</comment>
<proteinExistence type="predicted"/>
<accession>A0A4R8Q6J3</accession>
<keyword evidence="2" id="KW-1185">Reference proteome</keyword>
<reference evidence="1 2" key="1">
    <citation type="submission" date="2018-11" db="EMBL/GenBank/DDBJ databases">
        <title>Genome sequence and assembly of Colletotrichum spinosum.</title>
        <authorList>
            <person name="Gan P."/>
            <person name="Shirasu K."/>
        </authorList>
    </citation>
    <scope>NUCLEOTIDE SEQUENCE [LARGE SCALE GENOMIC DNA]</scope>
    <source>
        <strain evidence="1 2">CBS 515.97</strain>
    </source>
</reference>
<protein>
    <submittedName>
        <fullName evidence="1">Uncharacterized protein</fullName>
    </submittedName>
</protein>
<gene>
    <name evidence="1" type="ORF">C8035_v011073</name>
</gene>
<evidence type="ECO:0000313" key="1">
    <source>
        <dbReference type="EMBL" id="TDZ32820.1"/>
    </source>
</evidence>
<organism evidence="1 2">
    <name type="scientific">Colletotrichum spinosum</name>
    <dbReference type="NCBI Taxonomy" id="1347390"/>
    <lineage>
        <taxon>Eukaryota</taxon>
        <taxon>Fungi</taxon>
        <taxon>Dikarya</taxon>
        <taxon>Ascomycota</taxon>
        <taxon>Pezizomycotina</taxon>
        <taxon>Sordariomycetes</taxon>
        <taxon>Hypocreomycetidae</taxon>
        <taxon>Glomerellales</taxon>
        <taxon>Glomerellaceae</taxon>
        <taxon>Colletotrichum</taxon>
        <taxon>Colletotrichum orbiculare species complex</taxon>
    </lineage>
</organism>